<dbReference type="FunFam" id="3.40.50.300:FF:000063">
    <property type="entry name" value="dynein heavy chain 6, axonemal"/>
    <property type="match status" value="1"/>
</dbReference>
<organism evidence="16 17">
    <name type="scientific">Paramecium octaurelia</name>
    <dbReference type="NCBI Taxonomy" id="43137"/>
    <lineage>
        <taxon>Eukaryota</taxon>
        <taxon>Sar</taxon>
        <taxon>Alveolata</taxon>
        <taxon>Ciliophora</taxon>
        <taxon>Intramacronucleata</taxon>
        <taxon>Oligohymenophorea</taxon>
        <taxon>Peniculida</taxon>
        <taxon>Parameciidae</taxon>
        <taxon>Paramecium</taxon>
    </lineage>
</organism>
<keyword evidence="9 14" id="KW-0175">Coiled coil</keyword>
<dbReference type="PANTHER" id="PTHR22878:SF68">
    <property type="entry name" value="DYNEIN HEAVY CHAIN 6, AXONEMAL-LIKE"/>
    <property type="match status" value="1"/>
</dbReference>
<keyword evidence="11" id="KW-0505">Motor protein</keyword>
<dbReference type="GO" id="GO:0005930">
    <property type="term" value="C:axoneme"/>
    <property type="evidence" value="ECO:0007669"/>
    <property type="project" value="UniProtKB-SubCell"/>
</dbReference>
<feature type="domain" description="AAA+ ATPase" evidence="15">
    <location>
        <begin position="2009"/>
        <end position="2160"/>
    </location>
</feature>
<proteinExistence type="inferred from homology"/>
<dbReference type="GO" id="GO:0007018">
    <property type="term" value="P:microtubule-based movement"/>
    <property type="evidence" value="ECO:0007669"/>
    <property type="project" value="InterPro"/>
</dbReference>
<evidence type="ECO:0000256" key="6">
    <source>
        <dbReference type="ARBA" id="ARBA00022741"/>
    </source>
</evidence>
<dbReference type="GO" id="GO:0030286">
    <property type="term" value="C:dynein complex"/>
    <property type="evidence" value="ECO:0007669"/>
    <property type="project" value="UniProtKB-KW"/>
</dbReference>
<dbReference type="Pfam" id="PF03028">
    <property type="entry name" value="Dynein_heavy"/>
    <property type="match status" value="1"/>
</dbReference>
<comment type="caution">
    <text evidence="16">The sequence shown here is derived from an EMBL/GenBank/DDBJ whole genome shotgun (WGS) entry which is preliminary data.</text>
</comment>
<dbReference type="InterPro" id="IPR035699">
    <property type="entry name" value="AAA_6"/>
</dbReference>
<dbReference type="Pfam" id="PF12781">
    <property type="entry name" value="AAA_9"/>
    <property type="match status" value="1"/>
</dbReference>
<keyword evidence="17" id="KW-1185">Reference proteome</keyword>
<dbReference type="FunFam" id="3.40.50.300:FF:000049">
    <property type="entry name" value="Dynein, axonemal, heavy chain 5"/>
    <property type="match status" value="1"/>
</dbReference>
<evidence type="ECO:0000259" key="15">
    <source>
        <dbReference type="SMART" id="SM00382"/>
    </source>
</evidence>
<dbReference type="FunFam" id="1.20.58.1120:FF:000001">
    <property type="entry name" value="dynein heavy chain 2, axonemal"/>
    <property type="match status" value="1"/>
</dbReference>
<dbReference type="GO" id="GO:0045505">
    <property type="term" value="F:dynein intermediate chain binding"/>
    <property type="evidence" value="ECO:0007669"/>
    <property type="project" value="InterPro"/>
</dbReference>
<dbReference type="InterPro" id="IPR004273">
    <property type="entry name" value="Dynein_heavy_D6_P-loop"/>
</dbReference>
<keyword evidence="6" id="KW-0547">Nucleotide-binding</keyword>
<evidence type="ECO:0000256" key="11">
    <source>
        <dbReference type="ARBA" id="ARBA00023175"/>
    </source>
</evidence>
<dbReference type="InterPro" id="IPR026983">
    <property type="entry name" value="DHC"/>
</dbReference>
<evidence type="ECO:0000256" key="12">
    <source>
        <dbReference type="ARBA" id="ARBA00023212"/>
    </source>
</evidence>
<dbReference type="FunFam" id="3.40.50.300:FF:000362">
    <property type="entry name" value="Dynein, axonemal, heavy chain 6"/>
    <property type="match status" value="1"/>
</dbReference>
<feature type="coiled-coil region" evidence="14">
    <location>
        <begin position="2817"/>
        <end position="2889"/>
    </location>
</feature>
<keyword evidence="7" id="KW-0067">ATP-binding</keyword>
<dbReference type="FunFam" id="1.20.920.20:FF:000001">
    <property type="entry name" value="dynein heavy chain 2, axonemal"/>
    <property type="match status" value="1"/>
</dbReference>
<evidence type="ECO:0000256" key="13">
    <source>
        <dbReference type="ARBA" id="ARBA00023273"/>
    </source>
</evidence>
<dbReference type="SMART" id="SM00382">
    <property type="entry name" value="AAA"/>
    <property type="match status" value="2"/>
</dbReference>
<evidence type="ECO:0000256" key="7">
    <source>
        <dbReference type="ARBA" id="ARBA00022840"/>
    </source>
</evidence>
<dbReference type="Pfam" id="PF12777">
    <property type="entry name" value="MT"/>
    <property type="match status" value="1"/>
</dbReference>
<dbReference type="FunFam" id="1.10.8.710:FF:000001">
    <property type="entry name" value="Dynein axonemal heavy chain 2"/>
    <property type="match status" value="1"/>
</dbReference>
<dbReference type="GO" id="GO:0005874">
    <property type="term" value="C:microtubule"/>
    <property type="evidence" value="ECO:0007669"/>
    <property type="project" value="UniProtKB-KW"/>
</dbReference>
<dbReference type="Pfam" id="PF18198">
    <property type="entry name" value="AAA_lid_11"/>
    <property type="match status" value="1"/>
</dbReference>
<keyword evidence="3" id="KW-0963">Cytoplasm</keyword>
<dbReference type="InterPro" id="IPR041466">
    <property type="entry name" value="Dynein_AAA5_ext"/>
</dbReference>
<evidence type="ECO:0000256" key="10">
    <source>
        <dbReference type="ARBA" id="ARBA00023069"/>
    </source>
</evidence>
<dbReference type="Pfam" id="PF08393">
    <property type="entry name" value="DHC_N2"/>
    <property type="match status" value="1"/>
</dbReference>
<evidence type="ECO:0000313" key="17">
    <source>
        <dbReference type="Proteomes" id="UP000683925"/>
    </source>
</evidence>
<dbReference type="Pfam" id="PF18199">
    <property type="entry name" value="Dynein_C"/>
    <property type="match status" value="1"/>
</dbReference>
<gene>
    <name evidence="16" type="ORF">POCTA_138.1.T0070347</name>
</gene>
<name>A0A8S1S542_PAROT</name>
<dbReference type="InterPro" id="IPR041589">
    <property type="entry name" value="DNAH3_AAA_lid_1"/>
</dbReference>
<protein>
    <recommendedName>
        <fullName evidence="15">AAA+ ATPase domain-containing protein</fullName>
    </recommendedName>
</protein>
<dbReference type="InterPro" id="IPR024743">
    <property type="entry name" value="Dynein_HC_stalk"/>
</dbReference>
<keyword evidence="5" id="KW-0677">Repeat</keyword>
<keyword evidence="13" id="KW-0966">Cell projection</keyword>
<dbReference type="Pfam" id="PF17852">
    <property type="entry name" value="Dynein_AAA_lid"/>
    <property type="match status" value="1"/>
</dbReference>
<keyword evidence="12" id="KW-0206">Cytoskeleton</keyword>
<dbReference type="GO" id="GO:0005524">
    <property type="term" value="F:ATP binding"/>
    <property type="evidence" value="ECO:0007669"/>
    <property type="project" value="UniProtKB-KW"/>
</dbReference>
<feature type="coiled-coil region" evidence="14">
    <location>
        <begin position="2662"/>
        <end position="2696"/>
    </location>
</feature>
<dbReference type="FunFam" id="1.10.8.1220:FF:000001">
    <property type="entry name" value="Dynein axonemal heavy chain 5"/>
    <property type="match status" value="1"/>
</dbReference>
<keyword evidence="10" id="KW-0969">Cilium</keyword>
<evidence type="ECO:0000256" key="5">
    <source>
        <dbReference type="ARBA" id="ARBA00022737"/>
    </source>
</evidence>
<dbReference type="Pfam" id="PF17857">
    <property type="entry name" value="AAA_lid_1"/>
    <property type="match status" value="1"/>
</dbReference>
<dbReference type="FunFam" id="1.10.8.720:FF:000001">
    <property type="entry name" value="dynein heavy chain 7, axonemal"/>
    <property type="match status" value="1"/>
</dbReference>
<dbReference type="InterPro" id="IPR041658">
    <property type="entry name" value="AAA_lid_11"/>
</dbReference>
<dbReference type="InterPro" id="IPR003593">
    <property type="entry name" value="AAA+_ATPase"/>
</dbReference>
<dbReference type="Proteomes" id="UP000683925">
    <property type="component" value="Unassembled WGS sequence"/>
</dbReference>
<reference evidence="16" key="1">
    <citation type="submission" date="2021-01" db="EMBL/GenBank/DDBJ databases">
        <authorList>
            <consortium name="Genoscope - CEA"/>
            <person name="William W."/>
        </authorList>
    </citation>
    <scope>NUCLEOTIDE SEQUENCE</scope>
</reference>
<dbReference type="OrthoDB" id="447173at2759"/>
<dbReference type="InterPro" id="IPR035706">
    <property type="entry name" value="AAA_9"/>
</dbReference>
<evidence type="ECO:0000256" key="9">
    <source>
        <dbReference type="ARBA" id="ARBA00023054"/>
    </source>
</evidence>
<accession>A0A8S1S542</accession>
<dbReference type="InterPro" id="IPR041228">
    <property type="entry name" value="Dynein_C"/>
</dbReference>
<dbReference type="GO" id="GO:0008569">
    <property type="term" value="F:minus-end-directed microtubule motor activity"/>
    <property type="evidence" value="ECO:0007669"/>
    <property type="project" value="InterPro"/>
</dbReference>
<evidence type="ECO:0000256" key="1">
    <source>
        <dbReference type="ARBA" id="ARBA00004430"/>
    </source>
</evidence>
<dbReference type="Pfam" id="PF12775">
    <property type="entry name" value="AAA_7"/>
    <property type="match status" value="1"/>
</dbReference>
<comment type="subcellular location">
    <subcellularLocation>
        <location evidence="1">Cytoplasm</location>
        <location evidence="1">Cytoskeleton</location>
        <location evidence="1">Cilium axoneme</location>
    </subcellularLocation>
</comment>
<evidence type="ECO:0000256" key="4">
    <source>
        <dbReference type="ARBA" id="ARBA00022701"/>
    </source>
</evidence>
<dbReference type="FunFam" id="3.20.180.20:FF:000001">
    <property type="entry name" value="Dynein axonemal heavy chain 5"/>
    <property type="match status" value="1"/>
</dbReference>
<dbReference type="EMBL" id="CAJJDP010000006">
    <property type="protein sequence ID" value="CAD8136351.1"/>
    <property type="molecule type" value="Genomic_DNA"/>
</dbReference>
<dbReference type="PANTHER" id="PTHR22878">
    <property type="entry name" value="DYNEIN HEAVY CHAIN 6, AXONEMAL-LIKE-RELATED"/>
    <property type="match status" value="1"/>
</dbReference>
<dbReference type="InterPro" id="IPR024317">
    <property type="entry name" value="Dynein_heavy_chain_D4_dom"/>
</dbReference>
<keyword evidence="8" id="KW-0243">Dynein</keyword>
<evidence type="ECO:0000256" key="2">
    <source>
        <dbReference type="ARBA" id="ARBA00008887"/>
    </source>
</evidence>
<evidence type="ECO:0000256" key="8">
    <source>
        <dbReference type="ARBA" id="ARBA00023017"/>
    </source>
</evidence>
<dbReference type="Pfam" id="PF12774">
    <property type="entry name" value="AAA_6"/>
    <property type="match status" value="1"/>
</dbReference>
<dbReference type="OMA" id="HELVKYN"/>
<keyword evidence="4" id="KW-0493">Microtubule</keyword>
<dbReference type="InterPro" id="IPR013602">
    <property type="entry name" value="Dynein_heavy_linker"/>
</dbReference>
<evidence type="ECO:0000256" key="3">
    <source>
        <dbReference type="ARBA" id="ARBA00022490"/>
    </source>
</evidence>
<comment type="similarity">
    <text evidence="2">Belongs to the dynein heavy chain family.</text>
</comment>
<evidence type="ECO:0000313" key="16">
    <source>
        <dbReference type="EMBL" id="CAD8136351.1"/>
    </source>
</evidence>
<dbReference type="FunFam" id="1.20.920.30:FF:000002">
    <property type="entry name" value="Dynein axonemal heavy chain 3"/>
    <property type="match status" value="1"/>
</dbReference>
<feature type="domain" description="AAA+ ATPase" evidence="15">
    <location>
        <begin position="1396"/>
        <end position="1535"/>
    </location>
</feature>
<sequence length="4048" mass="470524">MDSDNNKRFNFDHLSQRQLKNRLYKNINRYDPSERKLTQPLSNASNPYLIPKISKQRLEPIISPQVNLGVTIQQGRILLDQSAYQSGKNIRNDTSFAQDHSKKPKNLSPLEQRLQSDYGMSMLDDVQNPNSSVNDSIINLFQFPERKKDTSILKKELKKQKKKQFQQSYLSPMDFIYLIKTDPEMANQFCYLNKRDHAYDYEIVEFEDRNDKEYMTISARGITYYQNEETTFLTIEEWQREANLFQDLQKIDFFRKYKLWKNFFLWKRLMRKKILAKNQELMVSNLFSTDKQLRITLLEVKRICQQMASDIRFLDTSTAIPQNLDNFKIIQDKHLMSKMDKQFDNYEKQIQSVIIECCQKSLINYKETHRISLQEDDNEERAPLLVGDESGKEMPFTTEATIRTHYKRLKKFVKYLDYVIMDAKLQMMQNSVEHIVKQIRDFNEQYRQNLGGKRKGYYGKGQPQCWIIVEAVGKGDNILFNPQREQLFKLFENIVSNSVIRITTRHKEMLSMPDLQQYLHDDGNQQLEKLDVKSILNGSENFQNLCGQMRRELEYANKLKPFLQWYVENTGVNIEKQFTDKDVDEYRNAINRYKKQDQLFQDMEPTQEIGVILFDNHKLKAKIKSSAMHCIVELQRFIPDYMYKKAILFTKKTAQLYSTIAISPITVEQFVNYMDAVNVINNQFEDLSNTSQEVTAMALLMDELKIKIQDSHKQKFAECIQQVSQLRKKVDDAMVNYDQNLNKFRKDMERMIPQVDNTVKDLNERVSEQPLSSLSADLGDMIAFVIGIRKQVDELKIHAKKLNDYQIALNLEYTPFEKLEIFNNEFTLLERLWCGRNEWVQNYSFWLKQHYTEIDLDEMNNVMEKLQKTANMCAKELDKNEVARVFKSDIEAFKGVYQVLQALKDPAISDKQWNQIRLLIIENQQVFKEPILEPFTPLDDPKYDVQWITKVGLDQVKEKLSEIALRAAKEIELVKMLEQVESIWRQAVITVQPYRESKDIFILGNNQDLTSKIDDTLLTVNNILASRFVEGIRSEVERQQSLLRYFQELFDEWMLHQRNWLYLEPILNSPYSAKNLVKESKIFQQADILWKKLMRTVRDSCLAKRWADDYQNRQYFNQLRQNNNNFDVIQKALDEFLEKKRDAFQRFYFLSNDELLDILSNAKNVQSIQPYLRRCFENLVQIQFDQQENAIGMISAEGEIAVLKGYTARGEVEDWFKALEDKMKSSLNGVMRQSLIKYQLEDTQRKDWVFEFPLQIIITIDSIFWTKITEENYLQANAEGDLDDWYDANVAMLDELTQLIRGNLNELQRRTLLALVTQDVHFRDIVDNMRNESVEGIMDFKWQQQLRFYHDEESVQGRQANAKIMYGYEYLGSTTRLIITPLTDRCWMTITGAFGVKLGAAPQGPSATGKTESCKDLAKALGRYCIVFNCSDQITAKLIEKLFAGLAYCGAWVCLDEFNRINIEVLSVIAQQVQTIREALLEYKMNFYFFGKNIQLNPDLGILITMNPGFYGRTELPDNLKVLFRPVAMMVPDYRLISEIMLFTEGFSNAKDLSRKMIKLYQLSSEQLSQQNHYDFVMAGSLKRADLNINEDILLVKAMRDSNLPKLLSHDIPQFNSILNDLFPGIRIPEDQNDELETTIKNVIELNNLQQQDTFIEKVLQFHETLKVRFGVVLVGVTMGGKSEVQNVLRESYMKLYEQHSQEEVENPKIYQKVQHQILNPKAITIEELYGQFDMITQQWTDGLASHIIRGQASLELEDKKWVVFDGPVDAIWVENLNTVLDDSLTLCLSNGERIKLNGQMRMIFEVLDLNTASPATISRCGYEPIVFTEAMSLIDILTSDIIEHLLVQIKVSFSKSISQVIKHCKQLIPVHETQIAVGLIKIIRMVIQYYNQQLNCNLRDEISKKHLEKLFVWVYAWSVGATLVSDDYSKFESIVNDTFSVDILPRGSLLSCLVKITRIDGIVEINYTQWNDNTPQFQYVKGMSYFDMIVQTPETVAYGWFLEQAINTNCPIFITGVTGTGKTIMINSTIQNLTDGGLIALMQMTFSAKTSSQTTQLSIEQKLQAHRKKGKTILMPPPGKKFVVFIDDVNMPSQEQYGAQPPIELLRQFIDYKGVYDRRTFNWKDVDDTILICACGPPGGGRSPLSVRFTRHFVLLALPNSSDETLSCIFSRILKSYFKNNYFKNEIIDLSDNYSIVNATLSMYQEIQKTLLPTPEKSHYVFNLRDVSKIIQGVLQAKPLIYLRCDQIIRLWAHETCRVFMDRLINQQDQDWFKENLVKNIFLFFKTEYKVTELFDSQRPFMFADFQKKAELQDRSYEEVKDYNQLVKVINEYMIGQTKLNLVLFKDAIQNLTRINRVLRQQRGHFMLVGVGGSGKKSLIQFGAVLAGCKVETIECKRNYGKKEFKEFLFRMMCAVGIDNKQIAFSFTETQILYEEFLEDINCLLNSGEVPNMLKKEDLELIQQGLQAEAKELNINHIYPYFVQKVRSNLHIILGLSPMGGKLRVRLRMFPSLLNCCTIQWLQKWPQEALTSVSEMFLQTLEFDGLTKEIRQNLYQMCVYVHQTVEKKCQDFQVAYRRQVYITPKSYLDLIESYKNLLMMKKEELLTNRLKLSSGLQKLHEVNSIISDLKEKLTQMQPILKQKTIEQEQLLQKLQIDSTEANRVKQLVSEEERQVNEQASKIKETKAEADKILNEAIPTLNAAIEQLNSLNRNDISEFRNNNNPQPIIRFTFECVAILFEEKLDWDSIKKLLTDPNFLQKMKGLDVSRIRPATQSKIKTKIASNPEFIPSQIQKISIAAKSICEWVRTVSEFTDINNDVEKKKTQVETMNQQFEKAKKELAQKQSELAQVVRKVTELEIQFNSNKQEKDLLDQNIQTTQQRLIRAEELTIGLADEQNRWKAKVQSLSEEIQLLLGNMFLGSAIVTYLGPFCGTYRNQLVQNWIEKAAELALPSIKNFNFESVLGDTLEIKQWIANGLPNDTISKSNGIISKFTRSYPLFIDPQYQANAWIKNTYRDQNLKIIKSTQDGLVKQIESAIQTGVPLLLEDAQEQLDISLDPVLLRQANPSNRKKMIKIGDKEIEFDSNFKLFICTKLSNPQFLPEIFIRVTVINFTVTQQGLEEQLLGEIVQIEKPDLEEEQKDLVKNISTGMRSLRKNEEEILNLLANSKGMILDNVDLIESLKVSKQEAIQVKETLVTQEQKSAEIENSRLSYLPIATRGSLLYFVIAEFALVDPMYQFSLNIFKRLYQSVIRNSEKDDNIEIRIATLLDSVTEAIYTNICRCLFNQHKRILSFLMAVKIQLNAQEVSFGEWNMFIRGINLTVQPPPMPNTVKMTQKSWNEFYQLTTVHQNFASIHNQALTNYKEIENLIQSENPWSLLSDTLTPFQKLMIIRVLRMEESFNAMTYYVEAILGKKYTSNYLSTIEELYNDTDHKTPLIFILSQGVDPLANLMRFVNQKKISSEKLRILSLGQGQAIIAEKAIESGVKSGEWVILQNCHLCKTFMTTLEKKLEWFEDPELQSQFNSGFRLILTSMSCNYFPVSVLQNSIKYALESPKGVKQNMYKSYMDLSADQIENCDKKESWKKLLFSLTFFHAVVLERRKFGPLGWNINYEFNDFDLETSQTFLKNFLDLHQEIPWDALVYVIGEITYGGRITDEWDRRCLQTILCKYINEDTLNDGYQFSDSGVYKQPCEMNIIDYRRLINKYPDFEKPEIFGMNENANLIFKQTESKTLLATILSIQPNEIIQSSEQDQKTKSTDQIVYDICETLIQKIPFQIKEQEKKKKLTQINIQGAALEVDSLKVCLNQEVQRFNQLLQIIGSSIKNLQAAIKGEVVMSADLEMIYCSFLNNQVPSIWASKAYPTLKPLAAFYEDMIKRVTFFRDWFNLEAGQLKGYWLSAFFFPQGFLTSVLQTFGRRNQIAIDVLKFSFKFFNYIDYEMITSLPDIGAYIYGLFIEGCRFDLNKGILEDQLPGQLIVQAPVIHFIPTQDYKPNQNDYSMPLYKTGLRAGVLSTTGLSTNFIRAIDCPTKKNPDYWILNGAAFITQLND</sequence>
<dbReference type="FunFam" id="3.10.490.20:FF:000005">
    <property type="entry name" value="Dynein axonemal heavy chain 6"/>
    <property type="match status" value="1"/>
</dbReference>
<dbReference type="Pfam" id="PF12780">
    <property type="entry name" value="AAA_8"/>
    <property type="match status" value="1"/>
</dbReference>
<evidence type="ECO:0000256" key="14">
    <source>
        <dbReference type="SAM" id="Coils"/>
    </source>
</evidence>
<dbReference type="GO" id="GO:0051959">
    <property type="term" value="F:dynein light intermediate chain binding"/>
    <property type="evidence" value="ECO:0007669"/>
    <property type="project" value="InterPro"/>
</dbReference>